<dbReference type="GO" id="GO:0005789">
    <property type="term" value="C:endoplasmic reticulum membrane"/>
    <property type="evidence" value="ECO:0007669"/>
    <property type="project" value="TreeGrafter"/>
</dbReference>
<protein>
    <submittedName>
        <fullName evidence="16">Palmitoyl-monogalactosyldiacylglycerol delta-7 desaturase, chloroplastic</fullName>
    </submittedName>
</protein>
<sequence>LTHFPTATPQHKWFVWLVTCKSQSTSPHKNPNPKSLHHLKQNKTQPFNSLPSMALITYQSKNPILHRFTTLHRPIPRLDRTVLGLGSFSHNAGSFKNLNFNPKTSKLSLKNNPFTYNLAVTAKANANAAFGEDLEAEEGALKHRKILLSQVEVKRERNVIFGRKWNSLDIGTAGIVLAMHALCLFAPFHFNWPAFWVAVALYFVTGLFGVTLSFHRNLSHRSFKLPKWLEYFFAYCGVLALQGNPIDWVSTHRYHHQFCDSDRDPHSPTEGFWFSHMSWLFDTNSVIERCGEPNNVGDLEKQPFYRFLRSTYLVHPFALGALLYAAGGFPFLVWGMGVRIVWVYHITWFVNSACHVWGNQAWNTRDLSRNNWWVALLAFGEGWHNNHHAFEYSARHGLEWWQLDMTWYVVRFLQAIGLATDVKLPTESQKQRMAFNSDSIAT</sequence>
<organism evidence="16 17">
    <name type="scientific">Mucuna pruriens</name>
    <name type="common">Velvet bean</name>
    <name type="synonym">Dolichos pruriens</name>
    <dbReference type="NCBI Taxonomy" id="157652"/>
    <lineage>
        <taxon>Eukaryota</taxon>
        <taxon>Viridiplantae</taxon>
        <taxon>Streptophyta</taxon>
        <taxon>Embryophyta</taxon>
        <taxon>Tracheophyta</taxon>
        <taxon>Spermatophyta</taxon>
        <taxon>Magnoliopsida</taxon>
        <taxon>eudicotyledons</taxon>
        <taxon>Gunneridae</taxon>
        <taxon>Pentapetalae</taxon>
        <taxon>rosids</taxon>
        <taxon>fabids</taxon>
        <taxon>Fabales</taxon>
        <taxon>Fabaceae</taxon>
        <taxon>Papilionoideae</taxon>
        <taxon>50 kb inversion clade</taxon>
        <taxon>NPAAA clade</taxon>
        <taxon>indigoferoid/millettioid clade</taxon>
        <taxon>Phaseoleae</taxon>
        <taxon>Mucuna</taxon>
    </lineage>
</organism>
<evidence type="ECO:0000313" key="16">
    <source>
        <dbReference type="EMBL" id="RDX80151.1"/>
    </source>
</evidence>
<keyword evidence="6" id="KW-0276">Fatty acid metabolism</keyword>
<dbReference type="Proteomes" id="UP000257109">
    <property type="component" value="Unassembled WGS sequence"/>
</dbReference>
<dbReference type="PANTHER" id="PTHR11351:SF31">
    <property type="entry name" value="DESATURASE 1, ISOFORM A-RELATED"/>
    <property type="match status" value="1"/>
</dbReference>
<evidence type="ECO:0000256" key="12">
    <source>
        <dbReference type="ARBA" id="ARBA00023160"/>
    </source>
</evidence>
<feature type="domain" description="Fatty acid desaturase" evidence="15">
    <location>
        <begin position="192"/>
        <end position="411"/>
    </location>
</feature>
<keyword evidence="10" id="KW-0443">Lipid metabolism</keyword>
<evidence type="ECO:0000256" key="14">
    <source>
        <dbReference type="SAM" id="Phobius"/>
    </source>
</evidence>
<gene>
    <name evidence="16" type="primary">ADS3</name>
    <name evidence="16" type="ORF">CR513_39340</name>
</gene>
<comment type="subcellular location">
    <subcellularLocation>
        <location evidence="1">Membrane</location>
        <topology evidence="1">Multi-pass membrane protein</topology>
    </subcellularLocation>
</comment>
<comment type="pathway">
    <text evidence="2">Lipid metabolism.</text>
</comment>
<dbReference type="InterPro" id="IPR005804">
    <property type="entry name" value="FA_desaturase_dom"/>
</dbReference>
<keyword evidence="9" id="KW-0408">Iron</keyword>
<dbReference type="GO" id="GO:0016717">
    <property type="term" value="F:oxidoreductase activity, acting on paired donors, with oxidation of a pair of donors resulting in the reduction of molecular oxygen to two molecules of water"/>
    <property type="evidence" value="ECO:0007669"/>
    <property type="project" value="InterPro"/>
</dbReference>
<evidence type="ECO:0000313" key="17">
    <source>
        <dbReference type="Proteomes" id="UP000257109"/>
    </source>
</evidence>
<evidence type="ECO:0000256" key="5">
    <source>
        <dbReference type="ARBA" id="ARBA00022692"/>
    </source>
</evidence>
<dbReference type="InterPro" id="IPR015876">
    <property type="entry name" value="Acyl-CoA_DS"/>
</dbReference>
<keyword evidence="11 14" id="KW-0472">Membrane</keyword>
<evidence type="ECO:0000256" key="8">
    <source>
        <dbReference type="ARBA" id="ARBA00023002"/>
    </source>
</evidence>
<comment type="domain">
    <text evidence="13">The histidine box domains are involved in binding the catalytic metal ions.</text>
</comment>
<dbReference type="PRINTS" id="PR00075">
    <property type="entry name" value="FACDDSATRASE"/>
</dbReference>
<reference evidence="16" key="1">
    <citation type="submission" date="2018-05" db="EMBL/GenBank/DDBJ databases">
        <title>Draft genome of Mucuna pruriens seed.</title>
        <authorList>
            <person name="Nnadi N.E."/>
            <person name="Vos R."/>
            <person name="Hasami M.H."/>
            <person name="Devisetty U.K."/>
            <person name="Aguiy J.C."/>
        </authorList>
    </citation>
    <scope>NUCLEOTIDE SEQUENCE [LARGE SCALE GENOMIC DNA]</scope>
    <source>
        <strain evidence="16">JCA_2017</strain>
    </source>
</reference>
<feature type="transmembrane region" description="Helical" evidence="14">
    <location>
        <begin position="312"/>
        <end position="334"/>
    </location>
</feature>
<dbReference type="GO" id="GO:0042761">
    <property type="term" value="P:very long-chain fatty acid biosynthetic process"/>
    <property type="evidence" value="ECO:0007669"/>
    <property type="project" value="TreeGrafter"/>
</dbReference>
<comment type="similarity">
    <text evidence="3 13">Belongs to the fatty acid desaturase type 1 family.</text>
</comment>
<keyword evidence="5 13" id="KW-0812">Transmembrane</keyword>
<keyword evidence="4 13" id="KW-0444">Lipid biosynthesis</keyword>
<evidence type="ECO:0000256" key="11">
    <source>
        <dbReference type="ARBA" id="ARBA00023136"/>
    </source>
</evidence>
<accession>A0A371FPF7</accession>
<feature type="non-terminal residue" evidence="16">
    <location>
        <position position="1"/>
    </location>
</feature>
<name>A0A371FPF7_MUCPR</name>
<comment type="cofactor">
    <cofactor evidence="13">
        <name>Fe(2+)</name>
        <dbReference type="ChEBI" id="CHEBI:29033"/>
    </cofactor>
</comment>
<dbReference type="STRING" id="157652.A0A371FPF7"/>
<evidence type="ECO:0000256" key="1">
    <source>
        <dbReference type="ARBA" id="ARBA00004141"/>
    </source>
</evidence>
<evidence type="ECO:0000256" key="13">
    <source>
        <dbReference type="RuleBase" id="RU000581"/>
    </source>
</evidence>
<dbReference type="AlphaFoldDB" id="A0A371FPF7"/>
<dbReference type="OrthoDB" id="10260134at2759"/>
<evidence type="ECO:0000256" key="7">
    <source>
        <dbReference type="ARBA" id="ARBA00022989"/>
    </source>
</evidence>
<dbReference type="PANTHER" id="PTHR11351">
    <property type="entry name" value="ACYL-COA DESATURASE"/>
    <property type="match status" value="1"/>
</dbReference>
<feature type="transmembrane region" description="Helical" evidence="14">
    <location>
        <begin position="194"/>
        <end position="214"/>
    </location>
</feature>
<evidence type="ECO:0000256" key="10">
    <source>
        <dbReference type="ARBA" id="ARBA00023098"/>
    </source>
</evidence>
<proteinExistence type="inferred from homology"/>
<dbReference type="CDD" id="cd03505">
    <property type="entry name" value="Delta9-FADS-like"/>
    <property type="match status" value="1"/>
</dbReference>
<keyword evidence="7 14" id="KW-1133">Transmembrane helix</keyword>
<evidence type="ECO:0000256" key="9">
    <source>
        <dbReference type="ARBA" id="ARBA00023004"/>
    </source>
</evidence>
<evidence type="ECO:0000256" key="2">
    <source>
        <dbReference type="ARBA" id="ARBA00005189"/>
    </source>
</evidence>
<keyword evidence="8 13" id="KW-0560">Oxidoreductase</keyword>
<feature type="transmembrane region" description="Helical" evidence="14">
    <location>
        <begin position="165"/>
        <end position="188"/>
    </location>
</feature>
<comment type="caution">
    <text evidence="16">The sequence shown here is derived from an EMBL/GenBank/DDBJ whole genome shotgun (WGS) entry which is preliminary data.</text>
</comment>
<keyword evidence="17" id="KW-1185">Reference proteome</keyword>
<keyword evidence="12 13" id="KW-0275">Fatty acid biosynthesis</keyword>
<dbReference type="EMBL" id="QJKJ01008314">
    <property type="protein sequence ID" value="RDX80151.1"/>
    <property type="molecule type" value="Genomic_DNA"/>
</dbReference>
<dbReference type="Pfam" id="PF00487">
    <property type="entry name" value="FA_desaturase"/>
    <property type="match status" value="1"/>
</dbReference>
<evidence type="ECO:0000256" key="4">
    <source>
        <dbReference type="ARBA" id="ARBA00022516"/>
    </source>
</evidence>
<evidence type="ECO:0000259" key="15">
    <source>
        <dbReference type="Pfam" id="PF00487"/>
    </source>
</evidence>
<evidence type="ECO:0000256" key="3">
    <source>
        <dbReference type="ARBA" id="ARBA00009295"/>
    </source>
</evidence>
<evidence type="ECO:0000256" key="6">
    <source>
        <dbReference type="ARBA" id="ARBA00022832"/>
    </source>
</evidence>